<dbReference type="PANTHER" id="PTHR18968">
    <property type="entry name" value="THIAMINE PYROPHOSPHATE ENZYMES"/>
    <property type="match status" value="1"/>
</dbReference>
<evidence type="ECO:0000256" key="2">
    <source>
        <dbReference type="ARBA" id="ARBA00007812"/>
    </source>
</evidence>
<evidence type="ECO:0000259" key="5">
    <source>
        <dbReference type="Pfam" id="PF00205"/>
    </source>
</evidence>
<organism evidence="8 9">
    <name type="scientific">Nitrosococcus watsoni (strain C-113)</name>
    <dbReference type="NCBI Taxonomy" id="105559"/>
    <lineage>
        <taxon>Bacteria</taxon>
        <taxon>Pseudomonadati</taxon>
        <taxon>Pseudomonadota</taxon>
        <taxon>Gammaproteobacteria</taxon>
        <taxon>Chromatiales</taxon>
        <taxon>Chromatiaceae</taxon>
        <taxon>Nitrosococcus</taxon>
    </lineage>
</organism>
<dbReference type="InterPro" id="IPR011766">
    <property type="entry name" value="TPP_enzyme_TPP-bd"/>
</dbReference>
<dbReference type="GO" id="GO:0009097">
    <property type="term" value="P:isoleucine biosynthetic process"/>
    <property type="evidence" value="ECO:0007669"/>
    <property type="project" value="TreeGrafter"/>
</dbReference>
<dbReference type="AlphaFoldDB" id="D8K5B2"/>
<evidence type="ECO:0000256" key="1">
    <source>
        <dbReference type="ARBA" id="ARBA00001964"/>
    </source>
</evidence>
<dbReference type="InterPro" id="IPR045229">
    <property type="entry name" value="TPP_enz"/>
</dbReference>
<evidence type="ECO:0000256" key="4">
    <source>
        <dbReference type="RuleBase" id="RU362132"/>
    </source>
</evidence>
<dbReference type="Gene3D" id="3.40.50.970">
    <property type="match status" value="2"/>
</dbReference>
<dbReference type="Pfam" id="PF02775">
    <property type="entry name" value="TPP_enzyme_C"/>
    <property type="match status" value="1"/>
</dbReference>
<dbReference type="EMBL" id="CP002086">
    <property type="protein sequence ID" value="ADJ28089.1"/>
    <property type="molecule type" value="Genomic_DNA"/>
</dbReference>
<dbReference type="KEGG" id="nwa:Nwat_1155"/>
<evidence type="ECO:0000256" key="3">
    <source>
        <dbReference type="ARBA" id="ARBA00023052"/>
    </source>
</evidence>
<name>D8K5B2_NITWC</name>
<evidence type="ECO:0000259" key="6">
    <source>
        <dbReference type="Pfam" id="PF02775"/>
    </source>
</evidence>
<dbReference type="InterPro" id="IPR029061">
    <property type="entry name" value="THDP-binding"/>
</dbReference>
<dbReference type="eggNOG" id="COG0028">
    <property type="taxonomic scope" value="Bacteria"/>
</dbReference>
<feature type="domain" description="Thiamine pyrophosphate enzyme TPP-binding" evidence="6">
    <location>
        <begin position="429"/>
        <end position="581"/>
    </location>
</feature>
<dbReference type="CDD" id="cd00568">
    <property type="entry name" value="TPP_enzymes"/>
    <property type="match status" value="1"/>
</dbReference>
<accession>D8K5B2</accession>
<dbReference type="Gene3D" id="3.40.50.1220">
    <property type="entry name" value="TPP-binding domain"/>
    <property type="match status" value="1"/>
</dbReference>
<gene>
    <name evidence="8" type="ordered locus">Nwat_1155</name>
</gene>
<dbReference type="SUPFAM" id="SSF52467">
    <property type="entry name" value="DHS-like NAD/FAD-binding domain"/>
    <property type="match status" value="1"/>
</dbReference>
<comment type="similarity">
    <text evidence="2 4">Belongs to the TPP enzyme family.</text>
</comment>
<dbReference type="STRING" id="105559.Nwat_1155"/>
<dbReference type="FunFam" id="3.40.50.970:FF:000007">
    <property type="entry name" value="Acetolactate synthase"/>
    <property type="match status" value="1"/>
</dbReference>
<dbReference type="Pfam" id="PF00205">
    <property type="entry name" value="TPP_enzyme_M"/>
    <property type="match status" value="1"/>
</dbReference>
<evidence type="ECO:0000313" key="8">
    <source>
        <dbReference type="EMBL" id="ADJ28089.1"/>
    </source>
</evidence>
<feature type="domain" description="Thiamine pyrophosphate enzyme central" evidence="5">
    <location>
        <begin position="218"/>
        <end position="351"/>
    </location>
</feature>
<dbReference type="InterPro" id="IPR000399">
    <property type="entry name" value="TPP-bd_CS"/>
</dbReference>
<dbReference type="SUPFAM" id="SSF52518">
    <property type="entry name" value="Thiamin diphosphate-binding fold (THDP-binding)"/>
    <property type="match status" value="2"/>
</dbReference>
<dbReference type="GO" id="GO:0030976">
    <property type="term" value="F:thiamine pyrophosphate binding"/>
    <property type="evidence" value="ECO:0007669"/>
    <property type="project" value="InterPro"/>
</dbReference>
<dbReference type="HOGENOM" id="CLU_013748_1_3_6"/>
<dbReference type="GO" id="GO:0005948">
    <property type="term" value="C:acetolactate synthase complex"/>
    <property type="evidence" value="ECO:0007669"/>
    <property type="project" value="TreeGrafter"/>
</dbReference>
<dbReference type="PANTHER" id="PTHR18968:SF13">
    <property type="entry name" value="ACETOLACTATE SYNTHASE CATALYTIC SUBUNIT, MITOCHONDRIAL"/>
    <property type="match status" value="1"/>
</dbReference>
<comment type="cofactor">
    <cofactor evidence="1">
        <name>thiamine diphosphate</name>
        <dbReference type="ChEBI" id="CHEBI:58937"/>
    </cofactor>
</comment>
<protein>
    <submittedName>
        <fullName evidence="8">Thiamine pyrophosphate protein TPP binding domain protein</fullName>
    </submittedName>
</protein>
<dbReference type="InterPro" id="IPR012001">
    <property type="entry name" value="Thiamin_PyroP_enz_TPP-bd_dom"/>
</dbReference>
<dbReference type="Proteomes" id="UP000000393">
    <property type="component" value="Chromosome"/>
</dbReference>
<dbReference type="PROSITE" id="PS00187">
    <property type="entry name" value="TPP_ENZYMES"/>
    <property type="match status" value="1"/>
</dbReference>
<proteinExistence type="inferred from homology"/>
<evidence type="ECO:0000259" key="7">
    <source>
        <dbReference type="Pfam" id="PF02776"/>
    </source>
</evidence>
<dbReference type="Pfam" id="PF02776">
    <property type="entry name" value="TPP_enzyme_N"/>
    <property type="match status" value="1"/>
</dbReference>
<keyword evidence="3 4" id="KW-0786">Thiamine pyrophosphate</keyword>
<feature type="domain" description="Thiamine pyrophosphate enzyme N-terminal TPP-binding" evidence="7">
    <location>
        <begin position="21"/>
        <end position="133"/>
    </location>
</feature>
<dbReference type="InterPro" id="IPR029035">
    <property type="entry name" value="DHS-like_NAD/FAD-binding_dom"/>
</dbReference>
<dbReference type="InterPro" id="IPR012000">
    <property type="entry name" value="Thiamin_PyroP_enz_cen_dom"/>
</dbReference>
<dbReference type="CDD" id="cd07035">
    <property type="entry name" value="TPP_PYR_POX_like"/>
    <property type="match status" value="1"/>
</dbReference>
<dbReference type="GO" id="GO:0000287">
    <property type="term" value="F:magnesium ion binding"/>
    <property type="evidence" value="ECO:0007669"/>
    <property type="project" value="InterPro"/>
</dbReference>
<dbReference type="GO" id="GO:0003984">
    <property type="term" value="F:acetolactate synthase activity"/>
    <property type="evidence" value="ECO:0007669"/>
    <property type="project" value="TreeGrafter"/>
</dbReference>
<reference evidence="8 9" key="1">
    <citation type="submission" date="2010-06" db="EMBL/GenBank/DDBJ databases">
        <title>Complete sequence of chromosome of Nitrosococcus watsoni C-113.</title>
        <authorList>
            <consortium name="US DOE Joint Genome Institute"/>
            <person name="Lucas S."/>
            <person name="Copeland A."/>
            <person name="Lapidus A."/>
            <person name="Cheng J.-F."/>
            <person name="Bruce D."/>
            <person name="Goodwin L."/>
            <person name="Pitluck S."/>
            <person name="Malfatti S.A."/>
            <person name="Chain P.S.G."/>
            <person name="Land M."/>
            <person name="Hauser L."/>
            <person name="Kyrpides N."/>
            <person name="Ivanova N."/>
            <person name="Cambell M.A."/>
            <person name="Heidelberg J.F."/>
            <person name="Klotz M.G."/>
            <person name="Woyke T."/>
        </authorList>
    </citation>
    <scope>NUCLEOTIDE SEQUENCE [LARGE SCALE GENOMIC DNA]</scope>
    <source>
        <strain evidence="8 9">C-113</strain>
    </source>
</reference>
<dbReference type="RefSeq" id="WP_013220189.1">
    <property type="nucleotide sequence ID" value="NC_014315.1"/>
</dbReference>
<dbReference type="GO" id="GO:0050660">
    <property type="term" value="F:flavin adenine dinucleotide binding"/>
    <property type="evidence" value="ECO:0007669"/>
    <property type="project" value="TreeGrafter"/>
</dbReference>
<dbReference type="OrthoDB" id="9785953at2"/>
<keyword evidence="9" id="KW-1185">Reference proteome</keyword>
<evidence type="ECO:0000313" key="9">
    <source>
        <dbReference type="Proteomes" id="UP000000393"/>
    </source>
</evidence>
<sequence>MISNRTVSTTQGNVPQSQWEAGDLLVAYLAQLSVDYVFGVPGGAIEPLYNALARSARKGGPRAIVARHETGAAFMADGYGRRTGKLAVCCATTGPGATNLITGIASAYENRIPMLVITAQTALSQFGRGAFQDSSCTGIDTVNLFQHCTRYSTLVSHVAQLEHKLSTAIMTAYQSPNGPTHLSIPLDILRSTASVKTPSYQLAALLHRPALLADGEVKSLCSHIVQARKAVFVVGEDCREAIGAILNLASLIQAEVVTTPHGKGLVSLYHPLFRGVIGFAGHRSASETLSDPEVDTVVVFGANLGEWASNGWDTEALLNDRLIHVENVEGNLTRTPMARLHVRGTISTICERVLSYLRQHPPAKEEPALGIERRQPDSPLREVLRHEPKWRFQLDEEAKYYDDSTPIKPQRLMRELTRLFPPNTRFLADTGNSIAWAIHYLHPSGQSDRNGEPFRGCLEFASMGWAIGAAVGSALGAPGNPVVCITGDGSWLMSGQEITVASQEQLPVIFIILNDAALGMVKHGQRLAQAEAIGFELPAINYCAYGEAMGVPSYIIRSPQDLMALDVKAICERQGPTLLDVRVDPEEVPPMKTRMKILGGLQ</sequence>
<dbReference type="GO" id="GO:0009099">
    <property type="term" value="P:L-valine biosynthetic process"/>
    <property type="evidence" value="ECO:0007669"/>
    <property type="project" value="TreeGrafter"/>
</dbReference>